<comment type="caution">
    <text evidence="3">The sequence shown here is derived from an EMBL/GenBank/DDBJ whole genome shotgun (WGS) entry which is preliminary data.</text>
</comment>
<protein>
    <submittedName>
        <fullName evidence="3">M20 family metallopeptidase</fullName>
    </submittedName>
</protein>
<organism evidence="3 4">
    <name type="scientific">Cohnella soli</name>
    <dbReference type="NCBI Taxonomy" id="425005"/>
    <lineage>
        <taxon>Bacteria</taxon>
        <taxon>Bacillati</taxon>
        <taxon>Bacillota</taxon>
        <taxon>Bacilli</taxon>
        <taxon>Bacillales</taxon>
        <taxon>Paenibacillaceae</taxon>
        <taxon>Cohnella</taxon>
    </lineage>
</organism>
<dbReference type="Gene3D" id="3.30.70.360">
    <property type="match status" value="1"/>
</dbReference>
<evidence type="ECO:0000256" key="2">
    <source>
        <dbReference type="ARBA" id="ARBA00022833"/>
    </source>
</evidence>
<evidence type="ECO:0000256" key="1">
    <source>
        <dbReference type="ARBA" id="ARBA00022801"/>
    </source>
</evidence>
<evidence type="ECO:0000313" key="3">
    <source>
        <dbReference type="EMBL" id="MFC5402775.1"/>
    </source>
</evidence>
<dbReference type="PANTHER" id="PTHR43808">
    <property type="entry name" value="ACETYLORNITHINE DEACETYLASE"/>
    <property type="match status" value="1"/>
</dbReference>
<dbReference type="Pfam" id="PF01546">
    <property type="entry name" value="Peptidase_M20"/>
    <property type="match status" value="1"/>
</dbReference>
<dbReference type="SUPFAM" id="SSF53187">
    <property type="entry name" value="Zn-dependent exopeptidases"/>
    <property type="match status" value="1"/>
</dbReference>
<dbReference type="InterPro" id="IPR002933">
    <property type="entry name" value="Peptidase_M20"/>
</dbReference>
<accession>A0ABW0HNI7</accession>
<keyword evidence="1" id="KW-0378">Hydrolase</keyword>
<dbReference type="Gene3D" id="3.40.630.10">
    <property type="entry name" value="Zn peptidases"/>
    <property type="match status" value="1"/>
</dbReference>
<dbReference type="Proteomes" id="UP001596113">
    <property type="component" value="Unassembled WGS sequence"/>
</dbReference>
<dbReference type="EMBL" id="JBHSMI010000015">
    <property type="protein sequence ID" value="MFC5402775.1"/>
    <property type="molecule type" value="Genomic_DNA"/>
</dbReference>
<dbReference type="RefSeq" id="WP_378131544.1">
    <property type="nucleotide sequence ID" value="NZ_JBHSMI010000015.1"/>
</dbReference>
<sequence>MRIREWIDANRDGIVGLAADLIRFDTVNRVTDGTEKASQQYLATVLEEGLGLEVDLFSPEEAEGFRDHPAYYPGKEYSERPNVVARWPGTGGGRSLLFSSHIDTAPVAPGWERDPWTPVVEGDRLYGLGAFDMKGGLAASVMAVRCLRELGYRPQGDVLIESVVDEEYGGANGTVACRARGYEADAAIVPEPTNLAVCPATRGGAMWRATFRGSVGMSFSGETIRNPAYEAGAFLCYLETFEKRRAEARGPEPWYGHDRSLPVIVTRVEAGDMRAELNDSGPAECHIDVWVECYPGTTEEALRAELLEGFRAYLEERGLGHRGLPDIRKLIRFLPGAEVAHDMPLIRLLAEETAKVAGRPALVQGAPFACDAFVFNIYGRTPAIVFGPPGGNAHAPDEYVDIPGLCQLVEIYARAIVEWCGTE</sequence>
<dbReference type="PANTHER" id="PTHR43808:SF25">
    <property type="entry name" value="PEPTIDASE M20 DIMERISATION DOMAIN-CONTAINING PROTEIN"/>
    <property type="match status" value="1"/>
</dbReference>
<keyword evidence="2" id="KW-0862">Zinc</keyword>
<name>A0ABW0HNI7_9BACL</name>
<gene>
    <name evidence="3" type="ORF">ACFPOF_08480</name>
</gene>
<proteinExistence type="predicted"/>
<evidence type="ECO:0000313" key="4">
    <source>
        <dbReference type="Proteomes" id="UP001596113"/>
    </source>
</evidence>
<dbReference type="InterPro" id="IPR001261">
    <property type="entry name" value="ArgE/DapE_CS"/>
</dbReference>
<reference evidence="4" key="1">
    <citation type="journal article" date="2019" name="Int. J. Syst. Evol. Microbiol.">
        <title>The Global Catalogue of Microorganisms (GCM) 10K type strain sequencing project: providing services to taxonomists for standard genome sequencing and annotation.</title>
        <authorList>
            <consortium name="The Broad Institute Genomics Platform"/>
            <consortium name="The Broad Institute Genome Sequencing Center for Infectious Disease"/>
            <person name="Wu L."/>
            <person name="Ma J."/>
        </authorList>
    </citation>
    <scope>NUCLEOTIDE SEQUENCE [LARGE SCALE GENOMIC DNA]</scope>
    <source>
        <strain evidence="4">CGMCC 1.18575</strain>
    </source>
</reference>
<keyword evidence="4" id="KW-1185">Reference proteome</keyword>
<dbReference type="PROSITE" id="PS00758">
    <property type="entry name" value="ARGE_DAPE_CPG2_1"/>
    <property type="match status" value="1"/>
</dbReference>
<dbReference type="InterPro" id="IPR050072">
    <property type="entry name" value="Peptidase_M20A"/>
</dbReference>